<dbReference type="STRING" id="579105.SAMN04488096_102307"/>
<dbReference type="RefSeq" id="WP_073148590.1">
    <property type="nucleotide sequence ID" value="NZ_FQYY01000002.1"/>
</dbReference>
<dbReference type="Proteomes" id="UP000184225">
    <property type="component" value="Unassembled WGS sequence"/>
</dbReference>
<reference evidence="2 3" key="1">
    <citation type="submission" date="2016-11" db="EMBL/GenBank/DDBJ databases">
        <authorList>
            <person name="Jaros S."/>
            <person name="Januszkiewicz K."/>
            <person name="Wedrychowicz H."/>
        </authorList>
    </citation>
    <scope>NUCLEOTIDE SEQUENCE [LARGE SCALE GENOMIC DNA]</scope>
    <source>
        <strain evidence="2 3">DSM 21425</strain>
    </source>
</reference>
<evidence type="ECO:0000313" key="2">
    <source>
        <dbReference type="EMBL" id="SHI54489.1"/>
    </source>
</evidence>
<sequence length="414" mass="45810">MMNKKKSLLFVLILGVLASQEILAQNNSLSSSPYSLSGLGILNQVSTGKTNALGKAGIAMKSSTSINNLNPASYAGIPLHSFFFDVGGKAQFDTYETAGNKENSSSANFSNISFAFPVNDKSGIGLTLTPYSSVGYNIDGIETDIEGSNNSFSTIVEGTGGLKDLKLSYGYNILPNLSIGSYASVLFGKIQQTETNVINQNLLVVEDDNYYRGFKFGFGTQYELNENFSFGAIVNLPVRLSGDQETSITQLYDDQIEVSTELDDFKLPLEVGFGLQTKLNDNLYAYADYKHSFWDETDQEDYIGKYTDQDFFGLGVEYIPNENSLKYWEHIEYRAGVSYDNGNILVNDEETVDNYALSLGIGLPLRSTKHSMINISYSYGQKGKISNSLIKENYHLISVNLSFEGIWFVKRKLN</sequence>
<dbReference type="OrthoDB" id="1491239at2"/>
<feature type="chain" id="PRO_5012093255" evidence="1">
    <location>
        <begin position="25"/>
        <end position="414"/>
    </location>
</feature>
<dbReference type="AlphaFoldDB" id="A0A1M6C099"/>
<organism evidence="2 3">
    <name type="scientific">Mesonia phycicola</name>
    <dbReference type="NCBI Taxonomy" id="579105"/>
    <lineage>
        <taxon>Bacteria</taxon>
        <taxon>Pseudomonadati</taxon>
        <taxon>Bacteroidota</taxon>
        <taxon>Flavobacteriia</taxon>
        <taxon>Flavobacteriales</taxon>
        <taxon>Flavobacteriaceae</taxon>
        <taxon>Mesonia</taxon>
    </lineage>
</organism>
<feature type="signal peptide" evidence="1">
    <location>
        <begin position="1"/>
        <end position="24"/>
    </location>
</feature>
<dbReference type="EMBL" id="FQYY01000002">
    <property type="protein sequence ID" value="SHI54489.1"/>
    <property type="molecule type" value="Genomic_DNA"/>
</dbReference>
<proteinExistence type="predicted"/>
<name>A0A1M6C099_9FLAO</name>
<dbReference type="Gene3D" id="2.40.160.60">
    <property type="entry name" value="Outer membrane protein transport protein (OMPP1/FadL/TodX)"/>
    <property type="match status" value="1"/>
</dbReference>
<evidence type="ECO:0000313" key="3">
    <source>
        <dbReference type="Proteomes" id="UP000184225"/>
    </source>
</evidence>
<keyword evidence="1" id="KW-0732">Signal</keyword>
<dbReference type="SUPFAM" id="SSF56935">
    <property type="entry name" value="Porins"/>
    <property type="match status" value="1"/>
</dbReference>
<keyword evidence="3" id="KW-1185">Reference proteome</keyword>
<evidence type="ECO:0000256" key="1">
    <source>
        <dbReference type="SAM" id="SignalP"/>
    </source>
</evidence>
<accession>A0A1M6C099</accession>
<gene>
    <name evidence="2" type="ORF">SAMN04488096_102307</name>
</gene>
<protein>
    <submittedName>
        <fullName evidence="2">Long-chain fatty acid transport protein</fullName>
    </submittedName>
</protein>